<evidence type="ECO:0000313" key="1">
    <source>
        <dbReference type="EMBL" id="KPM07224.1"/>
    </source>
</evidence>
<protein>
    <submittedName>
        <fullName evidence="1">Uncharacterized protein</fullName>
    </submittedName>
</protein>
<proteinExistence type="predicted"/>
<accession>A0A132A8E6</accession>
<comment type="caution">
    <text evidence="1">The sequence shown here is derived from an EMBL/GenBank/DDBJ whole genome shotgun (WGS) entry which is preliminary data.</text>
</comment>
<dbReference type="AlphaFoldDB" id="A0A132A8E6"/>
<dbReference type="VEuPathDB" id="VectorBase:SSCA003119"/>
<name>A0A132A8E6_SARSC</name>
<reference evidence="1 2" key="1">
    <citation type="journal article" date="2015" name="Parasit. Vectors">
        <title>Draft genome of the scabies mite.</title>
        <authorList>
            <person name="Rider S.D.Jr."/>
            <person name="Morgan M.S."/>
            <person name="Arlian L.G."/>
        </authorList>
    </citation>
    <scope>NUCLEOTIDE SEQUENCE [LARGE SCALE GENOMIC DNA]</scope>
    <source>
        <strain evidence="1">Arlian Lab</strain>
    </source>
</reference>
<evidence type="ECO:0000313" key="2">
    <source>
        <dbReference type="Proteomes" id="UP000616769"/>
    </source>
</evidence>
<dbReference type="Proteomes" id="UP000616769">
    <property type="component" value="Unassembled WGS sequence"/>
</dbReference>
<gene>
    <name evidence="1" type="ORF">QR98_0057120</name>
</gene>
<organism evidence="1 2">
    <name type="scientific">Sarcoptes scabiei</name>
    <name type="common">Itch mite</name>
    <name type="synonym">Acarus scabiei</name>
    <dbReference type="NCBI Taxonomy" id="52283"/>
    <lineage>
        <taxon>Eukaryota</taxon>
        <taxon>Metazoa</taxon>
        <taxon>Ecdysozoa</taxon>
        <taxon>Arthropoda</taxon>
        <taxon>Chelicerata</taxon>
        <taxon>Arachnida</taxon>
        <taxon>Acari</taxon>
        <taxon>Acariformes</taxon>
        <taxon>Sarcoptiformes</taxon>
        <taxon>Astigmata</taxon>
        <taxon>Psoroptidia</taxon>
        <taxon>Sarcoptoidea</taxon>
        <taxon>Sarcoptidae</taxon>
        <taxon>Sarcoptinae</taxon>
        <taxon>Sarcoptes</taxon>
    </lineage>
</organism>
<sequence>MNEPYENITKQIFINKWKNFLDSEQKQVESCGKKSIQHQFQMINADKKLFLKQLELVQFKKEIYSEVNEKLEKQNHALSLANFLLRNKTIAMLNTQIQRLEMEFQNYAKSELENEEERLIKLVKEKLDNNQLAIFNNLIRKIKGNPTLKTVNESYESSDLINESHLMDQIRINELDSQSKRELVIIKPLDNKNSSENLDIYNEKEAEFGTKQCLTTEIEIVTEKNQNQESYKQTPASFIGKLETNSDGDSKEHILDNKNVKKFAFDFDSLNPKYDFSFFNQTNEDNEENPQQRSGFLFICDEDRENNNLDGSFKFTF</sequence>
<dbReference type="EMBL" id="JXLN01011411">
    <property type="protein sequence ID" value="KPM07224.1"/>
    <property type="molecule type" value="Genomic_DNA"/>
</dbReference>